<dbReference type="OrthoDB" id="2596062at2"/>
<feature type="transmembrane region" description="Helical" evidence="1">
    <location>
        <begin position="6"/>
        <end position="31"/>
    </location>
</feature>
<dbReference type="RefSeq" id="WP_068607117.1">
    <property type="nucleotide sequence ID" value="NZ_CP011388.1"/>
</dbReference>
<sequence length="305" mass="34622">MVISWLITVSFAIGILLVLHPVVYGISRLLVKRNTYSFFRRQRKEPERHQLLDLERLPGFARLETYMSVAGVQSSPFLITCLSIIIFIVLFSVTYRTLASFISSLVIGGLFSGLPFIYIWHRYQRMQQRMARVMIPTVQTFIGYFTEAENLAGAIYKAGGAMPAEMAGEWARLTMELETGEAAEPSVIKFAERVGNHWAQDFADILIIHLETGTDIVPSLFKLINEMQNAMYNEEKRNTLLAVYRYGTLLMIAMAVFIVGFNIWIQPSNRVYYFTDPGGKKYVTVTVVVLFASFIGALQLGKKKI</sequence>
<dbReference type="Proteomes" id="UP000076927">
    <property type="component" value="Chromosome"/>
</dbReference>
<feature type="transmembrane region" description="Helical" evidence="1">
    <location>
        <begin position="77"/>
        <end position="95"/>
    </location>
</feature>
<feature type="transmembrane region" description="Helical" evidence="1">
    <location>
        <begin position="283"/>
        <end position="301"/>
    </location>
</feature>
<evidence type="ECO:0000313" key="2">
    <source>
        <dbReference type="EMBL" id="ANE47030.1"/>
    </source>
</evidence>
<evidence type="ECO:0000256" key="1">
    <source>
        <dbReference type="SAM" id="Phobius"/>
    </source>
</evidence>
<dbReference type="STRING" id="1178515.SY83_12980"/>
<evidence type="ECO:0000313" key="3">
    <source>
        <dbReference type="Proteomes" id="UP000076927"/>
    </source>
</evidence>
<dbReference type="AlphaFoldDB" id="A0A172TJ49"/>
<protein>
    <recommendedName>
        <fullName evidence="4">Type II secretion system protein GspF domain-containing protein</fullName>
    </recommendedName>
</protein>
<reference evidence="2 3" key="1">
    <citation type="submission" date="2015-01" db="EMBL/GenBank/DDBJ databases">
        <title>Paenibacillus swuensis/DY6/whole genome sequencing.</title>
        <authorList>
            <person name="Kim M.K."/>
            <person name="Srinivasan S."/>
            <person name="Lee J.-J."/>
        </authorList>
    </citation>
    <scope>NUCLEOTIDE SEQUENCE [LARGE SCALE GENOMIC DNA]</scope>
    <source>
        <strain evidence="2 3">DY6</strain>
    </source>
</reference>
<dbReference type="PANTHER" id="PTHR35007">
    <property type="entry name" value="INTEGRAL MEMBRANE PROTEIN-RELATED"/>
    <property type="match status" value="1"/>
</dbReference>
<evidence type="ECO:0008006" key="4">
    <source>
        <dbReference type="Google" id="ProtNLM"/>
    </source>
</evidence>
<dbReference type="EMBL" id="CP011388">
    <property type="protein sequence ID" value="ANE47030.1"/>
    <property type="molecule type" value="Genomic_DNA"/>
</dbReference>
<proteinExistence type="predicted"/>
<accession>A0A172TJ49</accession>
<keyword evidence="1" id="KW-0472">Membrane</keyword>
<dbReference type="KEGG" id="pswu:SY83_12980"/>
<keyword evidence="3" id="KW-1185">Reference proteome</keyword>
<gene>
    <name evidence="2" type="ORF">SY83_12980</name>
</gene>
<feature type="transmembrane region" description="Helical" evidence="1">
    <location>
        <begin position="243"/>
        <end position="263"/>
    </location>
</feature>
<organism evidence="2 3">
    <name type="scientific">Paenibacillus swuensis</name>
    <dbReference type="NCBI Taxonomy" id="1178515"/>
    <lineage>
        <taxon>Bacteria</taxon>
        <taxon>Bacillati</taxon>
        <taxon>Bacillota</taxon>
        <taxon>Bacilli</taxon>
        <taxon>Bacillales</taxon>
        <taxon>Paenibacillaceae</taxon>
        <taxon>Paenibacillus</taxon>
    </lineage>
</organism>
<dbReference type="PANTHER" id="PTHR35007:SF2">
    <property type="entry name" value="PILUS ASSEMBLE PROTEIN"/>
    <property type="match status" value="1"/>
</dbReference>
<keyword evidence="1" id="KW-0812">Transmembrane</keyword>
<dbReference type="PATRIC" id="fig|1178515.4.peg.2599"/>
<feature type="transmembrane region" description="Helical" evidence="1">
    <location>
        <begin position="101"/>
        <end position="120"/>
    </location>
</feature>
<name>A0A172TJ49_9BACL</name>
<keyword evidence="1" id="KW-1133">Transmembrane helix</keyword>